<comment type="caution">
    <text evidence="7">The sequence shown here is derived from an EMBL/GenBank/DDBJ whole genome shotgun (WGS) entry which is preliminary data.</text>
</comment>
<sequence length="193" mass="21644">MGFYLMDSDWAVVATPLVGLPYKYKVYGYSNGNILALNVPLGGADGGPEYSYSSVTGILVLHDSAPQVEFDIGPNYDEDFFELVTHSEVVFEEPQLNAVRYSVPIPIHELPEQCQIECKPIPVAPGIEPNEYTTRVTTTEMEEAMTYTRSGIIRHTTDPEGSWYTEMSYYPDEETTHSSTWTVTDGMVDSTYR</sequence>
<dbReference type="GO" id="GO:0009277">
    <property type="term" value="C:fungal-type cell wall"/>
    <property type="evidence" value="ECO:0007669"/>
    <property type="project" value="UniProtKB-ARBA"/>
</dbReference>
<keyword evidence="8" id="KW-1185">Reference proteome</keyword>
<dbReference type="STRING" id="5486.A0A367YCC2"/>
<name>A0A367YCC2_9ASCO</name>
<organism evidence="7 8">
    <name type="scientific">Candida viswanathii</name>
    <dbReference type="NCBI Taxonomy" id="5486"/>
    <lineage>
        <taxon>Eukaryota</taxon>
        <taxon>Fungi</taxon>
        <taxon>Dikarya</taxon>
        <taxon>Ascomycota</taxon>
        <taxon>Saccharomycotina</taxon>
        <taxon>Pichiomycetes</taxon>
        <taxon>Debaryomycetaceae</taxon>
        <taxon>Candida/Lodderomyces clade</taxon>
        <taxon>Candida</taxon>
    </lineage>
</organism>
<keyword evidence="4" id="KW-0732">Signal</keyword>
<gene>
    <name evidence="7" type="primary">RBR3_5</name>
    <name evidence="7" type="ORF">Cantr_09597</name>
</gene>
<reference evidence="7 8" key="1">
    <citation type="submission" date="2018-06" db="EMBL/GenBank/DDBJ databases">
        <title>Whole genome sequencing of Candida tropicalis (genome annotated by CSBL at Korea University).</title>
        <authorList>
            <person name="Ahn J."/>
        </authorList>
    </citation>
    <scope>NUCLEOTIDE SEQUENCE [LARGE SCALE GENOMIC DNA]</scope>
    <source>
        <strain evidence="7 8">ATCC 20962</strain>
    </source>
</reference>
<dbReference type="EMBL" id="QLNQ01000024">
    <property type="protein sequence ID" value="RCK63524.1"/>
    <property type="molecule type" value="Genomic_DNA"/>
</dbReference>
<evidence type="ECO:0000256" key="4">
    <source>
        <dbReference type="ARBA" id="ARBA00022729"/>
    </source>
</evidence>
<comment type="subcellular location">
    <subcellularLocation>
        <location evidence="1">Secreted</location>
        <location evidence="1">Cell wall</location>
    </subcellularLocation>
</comment>
<keyword evidence="3" id="KW-0964">Secreted</keyword>
<evidence type="ECO:0000313" key="8">
    <source>
        <dbReference type="Proteomes" id="UP000253472"/>
    </source>
</evidence>
<evidence type="ECO:0000256" key="3">
    <source>
        <dbReference type="ARBA" id="ARBA00022525"/>
    </source>
</evidence>
<keyword evidence="2" id="KW-0134">Cell wall</keyword>
<evidence type="ECO:0000256" key="1">
    <source>
        <dbReference type="ARBA" id="ARBA00004191"/>
    </source>
</evidence>
<keyword evidence="5" id="KW-0325">Glycoprotein</keyword>
<dbReference type="InterPro" id="IPR021031">
    <property type="entry name" value="Hyphal-reg_cell_wall_N"/>
</dbReference>
<evidence type="ECO:0000259" key="6">
    <source>
        <dbReference type="Pfam" id="PF11765"/>
    </source>
</evidence>
<evidence type="ECO:0000313" key="7">
    <source>
        <dbReference type="EMBL" id="RCK63524.1"/>
    </source>
</evidence>
<dbReference type="AlphaFoldDB" id="A0A367YCC2"/>
<accession>A0A367YCC2</accession>
<feature type="domain" description="Hyphally-regulated cell wall protein N-terminal" evidence="6">
    <location>
        <begin position="3"/>
        <end position="125"/>
    </location>
</feature>
<dbReference type="Proteomes" id="UP000253472">
    <property type="component" value="Unassembled WGS sequence"/>
</dbReference>
<evidence type="ECO:0000256" key="2">
    <source>
        <dbReference type="ARBA" id="ARBA00022512"/>
    </source>
</evidence>
<protein>
    <submittedName>
        <fullName evidence="7">Cell wall protein RBR3</fullName>
    </submittedName>
</protein>
<evidence type="ECO:0000256" key="5">
    <source>
        <dbReference type="ARBA" id="ARBA00023180"/>
    </source>
</evidence>
<dbReference type="Pfam" id="PF11765">
    <property type="entry name" value="Hyphal_reg_CWP"/>
    <property type="match status" value="1"/>
</dbReference>
<proteinExistence type="predicted"/>